<dbReference type="GO" id="GO:0007420">
    <property type="term" value="P:brain development"/>
    <property type="evidence" value="ECO:0007669"/>
    <property type="project" value="TreeGrafter"/>
</dbReference>
<keyword evidence="9 13" id="KW-0472">Membrane</keyword>
<protein>
    <recommendedName>
        <fullName evidence="13">Reticulon</fullName>
    </recommendedName>
</protein>
<feature type="compositionally biased region" description="Polar residues" evidence="14">
    <location>
        <begin position="152"/>
        <end position="168"/>
    </location>
</feature>
<dbReference type="GO" id="GO:0005576">
    <property type="term" value="C:extracellular region"/>
    <property type="evidence" value="ECO:0007669"/>
    <property type="project" value="UniProtKB-SubCell"/>
</dbReference>
<dbReference type="InterPro" id="IPR018114">
    <property type="entry name" value="TRYPSIN_HIS"/>
</dbReference>
<feature type="compositionally biased region" description="Polar residues" evidence="14">
    <location>
        <begin position="70"/>
        <end position="89"/>
    </location>
</feature>
<evidence type="ECO:0000259" key="17">
    <source>
        <dbReference type="PROSITE" id="PS50240"/>
    </source>
</evidence>
<dbReference type="InterPro" id="IPR003388">
    <property type="entry name" value="Reticulon"/>
</dbReference>
<feature type="transmembrane region" description="Helical" evidence="13">
    <location>
        <begin position="567"/>
        <end position="591"/>
    </location>
</feature>
<dbReference type="PROSITE" id="PS50026">
    <property type="entry name" value="EGF_3"/>
    <property type="match status" value="2"/>
</dbReference>
<feature type="domain" description="Peptidase S1" evidence="17">
    <location>
        <begin position="1312"/>
        <end position="1522"/>
    </location>
</feature>
<keyword evidence="6 13" id="KW-0812">Transmembrane</keyword>
<evidence type="ECO:0000313" key="20">
    <source>
        <dbReference type="Proteomes" id="UP000319801"/>
    </source>
</evidence>
<dbReference type="PRINTS" id="PR00722">
    <property type="entry name" value="CHYMOTRYPSIN"/>
</dbReference>
<feature type="region of interest" description="Disordered" evidence="14">
    <location>
        <begin position="787"/>
        <end position="818"/>
    </location>
</feature>
<organism evidence="19 20">
    <name type="scientific">Bagarius yarrelli</name>
    <name type="common">Goonch</name>
    <name type="synonym">Bagrus yarrelli</name>
    <dbReference type="NCBI Taxonomy" id="175774"/>
    <lineage>
        <taxon>Eukaryota</taxon>
        <taxon>Metazoa</taxon>
        <taxon>Chordata</taxon>
        <taxon>Craniata</taxon>
        <taxon>Vertebrata</taxon>
        <taxon>Euteleostomi</taxon>
        <taxon>Actinopterygii</taxon>
        <taxon>Neopterygii</taxon>
        <taxon>Teleostei</taxon>
        <taxon>Ostariophysi</taxon>
        <taxon>Siluriformes</taxon>
        <taxon>Sisoridae</taxon>
        <taxon>Sisorinae</taxon>
        <taxon>Bagarius</taxon>
    </lineage>
</organism>
<comment type="subcellular location">
    <subcellularLocation>
        <location evidence="1 13">Endoplasmic reticulum membrane</location>
        <topology evidence="1 13">Multi-pass membrane protein</topology>
    </subcellularLocation>
    <subcellularLocation>
        <location evidence="2">Secreted</location>
    </subcellularLocation>
</comment>
<evidence type="ECO:0000259" key="16">
    <source>
        <dbReference type="PROSITE" id="PS50070"/>
    </source>
</evidence>
<evidence type="ECO:0000256" key="8">
    <source>
        <dbReference type="ARBA" id="ARBA00022989"/>
    </source>
</evidence>
<dbReference type="PROSITE" id="PS50240">
    <property type="entry name" value="TRYPSIN_DOM"/>
    <property type="match status" value="1"/>
</dbReference>
<evidence type="ECO:0000256" key="14">
    <source>
        <dbReference type="SAM" id="MobiDB-lite"/>
    </source>
</evidence>
<dbReference type="SMART" id="SM00181">
    <property type="entry name" value="EGF"/>
    <property type="match status" value="3"/>
</dbReference>
<evidence type="ECO:0000256" key="4">
    <source>
        <dbReference type="ARBA" id="ARBA00022536"/>
    </source>
</evidence>
<dbReference type="SMART" id="SM00020">
    <property type="entry name" value="Tryp_SPc"/>
    <property type="match status" value="1"/>
</dbReference>
<dbReference type="SMART" id="SM00130">
    <property type="entry name" value="KR"/>
    <property type="match status" value="1"/>
</dbReference>
<feature type="disulfide bond" evidence="11">
    <location>
        <begin position="950"/>
        <end position="959"/>
    </location>
</feature>
<dbReference type="GO" id="GO:0030182">
    <property type="term" value="P:neuron differentiation"/>
    <property type="evidence" value="ECO:0007669"/>
    <property type="project" value="TreeGrafter"/>
</dbReference>
<feature type="compositionally biased region" description="Basic and acidic residues" evidence="14">
    <location>
        <begin position="353"/>
        <end position="367"/>
    </location>
</feature>
<evidence type="ECO:0000259" key="15">
    <source>
        <dbReference type="PROSITE" id="PS50026"/>
    </source>
</evidence>
<sequence length="1522" mass="165794">MSGSGERYGEKLERPGPLLGRMHEEDEEEEDVHSELKEAEMKEEEEKMKALKPTCTSDKAREGTCVAMETASSDSGSDQFLNSSSEQSDLYTSLLSSNTPSLNPFIASIPLFSSEDNHSTHAPPGSDSGIGMTPSDPSDQHTQKSEPYTYMDMSNQLPDLSNRSNTGLKEQPIGSLTNRDDGRMDFNAKMEKEAFDLGSYLEKNPENLTVMGDLGNTFPYVEDQSDDEFLEKRPRTASPVKITVTTDFCILDTEQARGGVSERESVLSLGKEGVPTVTLSEPEDDSAASSVNHSPNHSPTGRESPSDFLFQPAGIKCLNNNSLYQDTKGPTKPSSRFEMQDSGESGDSEVEPDSPRREQQFTVKDRPGNPFEPIASGVEVNESNKRRSNNLIQGSMHTKAEFVQHGSPPLYSLLREEREAELDSDLLIESASEESPKREQVVKCTLKPHLPPSSCPPVISAVSSPLKQEVKKEKPSANAEEESNTSQQQQQQQQQKDKTLTTVKPAAEQPFEQRPLEDRRNKNLPVSSEDKTDAKEGLLLYLHTFNKKKCKKSLKICSKKAKAVCSVLLLLFSLTQFSVVSVMAYLSLAGLSTTISFRVYKSVLQAVQKTDDGHPFKAYLEQDIALSPEQISKYVEKVQLYVNYTLKELRRLFLVQDLIDSLKFAVLMWLLTYVGALFNGLTLLILVVVCVFTVPLVYEKYQKQIDQYLGLVRAQVNSVMAKGQSVGQSKQCPALSAWLTHNTQRTLTFLSLIQLADHRAIPATMKLKLLLLFVFICTFIIPAQLSKHDHHPKNGKKDHKEKPGERHGNKHGKRRGRVEDLLADFDDDSSDDEDNEDRGEWLFQLQDVRGSCKSNTCLNNGVCEEKKGKFKCKCPKPFKGRNCEKGIKVCRRDTCGYGHCVFTPTPPFFECKCIPPFVPPNCKQIAPCNINPCRNGGTCQKDGQDFECICLPGFSGKFCQVGPNDCYNGNGESYRGMVSETEDGEDCLFWNSHFLVVKEVFPFDMSNTQHGLGPHNFCSKTIRFTEISGNLAFVAFYNLTFLDPTVIQPSRKPPPPSTSEEHVPLRPLPGIDTTGGHPPGIDTTGSHTPGIDTTGGHPPGIDTTGGHPPGIDTTGGHPPGIDTTGGHTPGIDTTGGHPPGIDTTGGHTPGIDTTGSHTPESDTTGSHTPGTDTTGSHTPESDATGSHTPGTDATGSHTPESDATGSHTPGTDATGSHTPESDATGSHTPGTDVTGIHVPESDNAESHTPGTNATGESIPVTGADEGIGSATPGINKPEIFIPEITAKPTILPSETKFATCGKPQPQRPINRIYGGIKALPGGQPWQASVQVRAKGSVLPFRHVCGGTLIKPCWVLTAGHCIDNKKDFRVVLGSNNLAKPEPSHQVLEVVKTIVHEQYRQTEESVHNDIALLRLKAKNGECAVESQFVKTACLPTQDFLDGTECSISGWGATPESQYGSSHLLDATVLLISQETCSSPKVYGKVIDSNMVCAGYLEGGVDSCQYTRVTNFVDWINRKTATSGV</sequence>
<dbReference type="Pfam" id="PF02453">
    <property type="entry name" value="Reticulon"/>
    <property type="match status" value="1"/>
</dbReference>
<keyword evidence="4 11" id="KW-0245">EGF-like domain</keyword>
<dbReference type="Gene3D" id="2.40.20.10">
    <property type="entry name" value="Plasminogen Kringle 4"/>
    <property type="match status" value="1"/>
</dbReference>
<dbReference type="FunFam" id="2.10.25.10:FF:000118">
    <property type="entry name" value="protein delta homolog 2"/>
    <property type="match status" value="1"/>
</dbReference>
<dbReference type="PANTHER" id="PTHR45799">
    <property type="entry name" value="RETICULON-LIKE PROTEIN"/>
    <property type="match status" value="1"/>
</dbReference>
<accession>A0A556V420</accession>
<evidence type="ECO:0000256" key="10">
    <source>
        <dbReference type="ARBA" id="ARBA00023157"/>
    </source>
</evidence>
<keyword evidence="20" id="KW-1185">Reference proteome</keyword>
<dbReference type="Gene3D" id="2.40.10.10">
    <property type="entry name" value="Trypsin-like serine proteases"/>
    <property type="match status" value="1"/>
</dbReference>
<evidence type="ECO:0000256" key="3">
    <source>
        <dbReference type="ARBA" id="ARBA00022525"/>
    </source>
</evidence>
<dbReference type="SUPFAM" id="SSF57440">
    <property type="entry name" value="Kringle-like"/>
    <property type="match status" value="1"/>
</dbReference>
<feature type="region of interest" description="Disordered" evidence="14">
    <location>
        <begin position="1048"/>
        <end position="1275"/>
    </location>
</feature>
<dbReference type="Gene3D" id="2.10.25.10">
    <property type="entry name" value="Laminin"/>
    <property type="match status" value="2"/>
</dbReference>
<name>A0A556V420_BAGYA</name>
<keyword evidence="7 13" id="KW-0256">Endoplasmic reticulum</keyword>
<feature type="compositionally biased region" description="Basic and acidic residues" evidence="14">
    <location>
        <begin position="33"/>
        <end position="49"/>
    </location>
</feature>
<evidence type="ECO:0000256" key="11">
    <source>
        <dbReference type="PROSITE-ProRule" id="PRU00076"/>
    </source>
</evidence>
<feature type="domain" description="EGF-like" evidence="15">
    <location>
        <begin position="848"/>
        <end position="884"/>
    </location>
</feature>
<dbReference type="Pfam" id="PF00008">
    <property type="entry name" value="EGF"/>
    <property type="match status" value="2"/>
</dbReference>
<feature type="region of interest" description="Disordered" evidence="14">
    <location>
        <begin position="1"/>
        <end position="183"/>
    </location>
</feature>
<dbReference type="PROSITE" id="PS50070">
    <property type="entry name" value="KRINGLE_2"/>
    <property type="match status" value="1"/>
</dbReference>
<keyword evidence="8 13" id="KW-1133">Transmembrane helix</keyword>
<dbReference type="SUPFAM" id="SSF50494">
    <property type="entry name" value="Trypsin-like serine proteases"/>
    <property type="match status" value="1"/>
</dbReference>
<dbReference type="PROSITE" id="PS01186">
    <property type="entry name" value="EGF_2"/>
    <property type="match status" value="3"/>
</dbReference>
<dbReference type="InterPro" id="IPR043504">
    <property type="entry name" value="Peptidase_S1_PA_chymotrypsin"/>
</dbReference>
<evidence type="ECO:0000256" key="5">
    <source>
        <dbReference type="ARBA" id="ARBA00022572"/>
    </source>
</evidence>
<dbReference type="Pfam" id="PF00089">
    <property type="entry name" value="Trypsin"/>
    <property type="match status" value="1"/>
</dbReference>
<comment type="caution">
    <text evidence="19">The sequence shown here is derived from an EMBL/GenBank/DDBJ whole genome shotgun (WGS) entry which is preliminary data.</text>
</comment>
<dbReference type="PROSITE" id="PS00022">
    <property type="entry name" value="EGF_1"/>
    <property type="match status" value="2"/>
</dbReference>
<dbReference type="InterPro" id="IPR038178">
    <property type="entry name" value="Kringle_sf"/>
</dbReference>
<dbReference type="GO" id="GO:0043005">
    <property type="term" value="C:neuron projection"/>
    <property type="evidence" value="ECO:0007669"/>
    <property type="project" value="TreeGrafter"/>
</dbReference>
<evidence type="ECO:0000313" key="19">
    <source>
        <dbReference type="EMBL" id="TST98545.1"/>
    </source>
</evidence>
<evidence type="ECO:0000256" key="6">
    <source>
        <dbReference type="ARBA" id="ARBA00022692"/>
    </source>
</evidence>
<dbReference type="InterPro" id="IPR001254">
    <property type="entry name" value="Trypsin_dom"/>
</dbReference>
<feature type="transmembrane region" description="Helical" evidence="13">
    <location>
        <begin position="652"/>
        <end position="671"/>
    </location>
</feature>
<feature type="domain" description="Reticulon" evidence="18">
    <location>
        <begin position="541"/>
        <end position="722"/>
    </location>
</feature>
<feature type="compositionally biased region" description="Polar residues" evidence="14">
    <location>
        <begin position="287"/>
        <end position="303"/>
    </location>
</feature>
<dbReference type="FunFam" id="2.40.10.10:FF:000004">
    <property type="entry name" value="Tryptase gamma 1"/>
    <property type="match status" value="1"/>
</dbReference>
<feature type="disulfide bond" evidence="11">
    <location>
        <begin position="874"/>
        <end position="883"/>
    </location>
</feature>
<dbReference type="SMART" id="SM00179">
    <property type="entry name" value="EGF_CA"/>
    <property type="match status" value="2"/>
</dbReference>
<dbReference type="CDD" id="cd00054">
    <property type="entry name" value="EGF_CA"/>
    <property type="match status" value="2"/>
</dbReference>
<dbReference type="PANTHER" id="PTHR45799:SF6">
    <property type="entry name" value="RETICULON"/>
    <property type="match status" value="1"/>
</dbReference>
<keyword evidence="3" id="KW-0964">Secreted</keyword>
<feature type="compositionally biased region" description="Low complexity" evidence="14">
    <location>
        <begin position="1161"/>
        <end position="1178"/>
    </location>
</feature>
<dbReference type="InterPro" id="IPR000001">
    <property type="entry name" value="Kringle"/>
</dbReference>
<evidence type="ECO:0000256" key="2">
    <source>
        <dbReference type="ARBA" id="ARBA00004613"/>
    </source>
</evidence>
<dbReference type="GO" id="GO:0005509">
    <property type="term" value="F:calcium ion binding"/>
    <property type="evidence" value="ECO:0007669"/>
    <property type="project" value="InterPro"/>
</dbReference>
<feature type="compositionally biased region" description="Basic and acidic residues" evidence="14">
    <location>
        <begin position="798"/>
        <end position="807"/>
    </location>
</feature>
<feature type="transmembrane region" description="Helical" evidence="13">
    <location>
        <begin position="767"/>
        <end position="785"/>
    </location>
</feature>
<feature type="region of interest" description="Disordered" evidence="14">
    <location>
        <begin position="448"/>
        <end position="530"/>
    </location>
</feature>
<dbReference type="FunFam" id="1.20.5.2480:FF:000001">
    <property type="entry name" value="Reticulon"/>
    <property type="match status" value="1"/>
</dbReference>
<feature type="transmembrane region" description="Helical" evidence="13">
    <location>
        <begin position="677"/>
        <end position="698"/>
    </location>
</feature>
<comment type="caution">
    <text evidence="11">Lacks conserved residue(s) required for the propagation of feature annotation.</text>
</comment>
<feature type="compositionally biased region" description="Polar residues" evidence="14">
    <location>
        <begin position="1246"/>
        <end position="1255"/>
    </location>
</feature>
<dbReference type="SUPFAM" id="SSF57196">
    <property type="entry name" value="EGF/Laminin"/>
    <property type="match status" value="1"/>
</dbReference>
<dbReference type="InterPro" id="IPR001314">
    <property type="entry name" value="Peptidase_S1A"/>
</dbReference>
<dbReference type="InterPro" id="IPR000742">
    <property type="entry name" value="EGF"/>
</dbReference>
<proteinExistence type="predicted"/>
<feature type="region of interest" description="Disordered" evidence="14">
    <location>
        <begin position="256"/>
        <end position="376"/>
    </location>
</feature>
<keyword evidence="10 11" id="KW-1015">Disulfide bond</keyword>
<dbReference type="Gene3D" id="1.20.5.2480">
    <property type="match status" value="1"/>
</dbReference>
<feature type="domain" description="Kringle" evidence="16">
    <location>
        <begin position="965"/>
        <end position="1018"/>
    </location>
</feature>
<reference evidence="19 20" key="1">
    <citation type="journal article" date="2019" name="Genome Biol. Evol.">
        <title>Whole-Genome Sequencing of the Giant Devil Catfish, Bagarius yarrelli.</title>
        <authorList>
            <person name="Jiang W."/>
            <person name="Lv Y."/>
            <person name="Cheng L."/>
            <person name="Yang K."/>
            <person name="Chao B."/>
            <person name="Wang X."/>
            <person name="Li Y."/>
            <person name="Pan X."/>
            <person name="You X."/>
            <person name="Zhang Y."/>
            <person name="Yang J."/>
            <person name="Li J."/>
            <person name="Zhang X."/>
            <person name="Liu S."/>
            <person name="Sun C."/>
            <person name="Yang J."/>
            <person name="Shi Q."/>
        </authorList>
    </citation>
    <scope>NUCLEOTIDE SEQUENCE [LARGE SCALE GENOMIC DNA]</scope>
    <source>
        <strain evidence="19">JWS20170419001</strain>
        <tissue evidence="19">Muscle</tissue>
    </source>
</reference>
<evidence type="ECO:0000256" key="9">
    <source>
        <dbReference type="ARBA" id="ARBA00023136"/>
    </source>
</evidence>
<dbReference type="CDD" id="cd00190">
    <property type="entry name" value="Tryp_SPc"/>
    <property type="match status" value="1"/>
</dbReference>
<dbReference type="OrthoDB" id="567788at2759"/>
<dbReference type="GO" id="GO:0005789">
    <property type="term" value="C:endoplasmic reticulum membrane"/>
    <property type="evidence" value="ECO:0007669"/>
    <property type="project" value="UniProtKB-SubCell"/>
</dbReference>
<gene>
    <name evidence="19" type="ORF">Baya_12624</name>
</gene>
<keyword evidence="5 12" id="KW-0420">Kringle</keyword>
<dbReference type="GO" id="GO:0006508">
    <property type="term" value="P:proteolysis"/>
    <property type="evidence" value="ECO:0007669"/>
    <property type="project" value="InterPro"/>
</dbReference>
<feature type="compositionally biased region" description="Low complexity" evidence="14">
    <location>
        <begin position="90"/>
        <end position="104"/>
    </location>
</feature>
<dbReference type="InterPro" id="IPR046964">
    <property type="entry name" value="RTN1-4"/>
</dbReference>
<evidence type="ECO:0000256" key="7">
    <source>
        <dbReference type="ARBA" id="ARBA00022824"/>
    </source>
</evidence>
<dbReference type="PROSITE" id="PS50845">
    <property type="entry name" value="RETICULON"/>
    <property type="match status" value="1"/>
</dbReference>
<evidence type="ECO:0000256" key="1">
    <source>
        <dbReference type="ARBA" id="ARBA00004477"/>
    </source>
</evidence>
<dbReference type="EMBL" id="VCAZ01000114">
    <property type="protein sequence ID" value="TST98545.1"/>
    <property type="molecule type" value="Genomic_DNA"/>
</dbReference>
<evidence type="ECO:0000256" key="13">
    <source>
        <dbReference type="RuleBase" id="RU210713"/>
    </source>
</evidence>
<feature type="domain" description="EGF-like" evidence="15">
    <location>
        <begin position="924"/>
        <end position="960"/>
    </location>
</feature>
<evidence type="ECO:0000256" key="12">
    <source>
        <dbReference type="PROSITE-ProRule" id="PRU00121"/>
    </source>
</evidence>
<dbReference type="InterPro" id="IPR001881">
    <property type="entry name" value="EGF-like_Ca-bd_dom"/>
</dbReference>
<dbReference type="InterPro" id="IPR013806">
    <property type="entry name" value="Kringle-like"/>
</dbReference>
<feature type="compositionally biased region" description="Basic residues" evidence="14">
    <location>
        <begin position="788"/>
        <end position="797"/>
    </location>
</feature>
<dbReference type="GO" id="GO:0004252">
    <property type="term" value="F:serine-type endopeptidase activity"/>
    <property type="evidence" value="ECO:0007669"/>
    <property type="project" value="InterPro"/>
</dbReference>
<feature type="compositionally biased region" description="Polar residues" evidence="14">
    <location>
        <begin position="1181"/>
        <end position="1231"/>
    </location>
</feature>
<dbReference type="InterPro" id="IPR009003">
    <property type="entry name" value="Peptidase_S1_PA"/>
</dbReference>
<evidence type="ECO:0000259" key="18">
    <source>
        <dbReference type="PROSITE" id="PS50845"/>
    </source>
</evidence>
<dbReference type="GO" id="GO:0014069">
    <property type="term" value="C:postsynaptic density"/>
    <property type="evidence" value="ECO:0007669"/>
    <property type="project" value="TreeGrafter"/>
</dbReference>
<dbReference type="GO" id="GO:0071787">
    <property type="term" value="P:endoplasmic reticulum tubular network formation"/>
    <property type="evidence" value="ECO:0007669"/>
    <property type="project" value="TreeGrafter"/>
</dbReference>
<dbReference type="Proteomes" id="UP000319801">
    <property type="component" value="Unassembled WGS sequence"/>
</dbReference>
<dbReference type="PROSITE" id="PS00134">
    <property type="entry name" value="TRYPSIN_HIS"/>
    <property type="match status" value="1"/>
</dbReference>